<dbReference type="Proteomes" id="UP000198341">
    <property type="component" value="Chromosome 8"/>
</dbReference>
<dbReference type="NCBIfam" id="TIGR00322">
    <property type="entry name" value="diphth2_R"/>
    <property type="match status" value="1"/>
</dbReference>
<evidence type="ECO:0000313" key="8">
    <source>
        <dbReference type="EMBL" id="CCO17936.1"/>
    </source>
</evidence>
<feature type="region of interest" description="Disordered" evidence="7">
    <location>
        <begin position="250"/>
        <end position="292"/>
    </location>
</feature>
<evidence type="ECO:0000256" key="2">
    <source>
        <dbReference type="ARBA" id="ARBA00005156"/>
    </source>
</evidence>
<keyword evidence="6" id="KW-0411">Iron-sulfur</keyword>
<accession>K8EIV1</accession>
<organism evidence="8 9">
    <name type="scientific">Bathycoccus prasinos</name>
    <dbReference type="NCBI Taxonomy" id="41875"/>
    <lineage>
        <taxon>Eukaryota</taxon>
        <taxon>Viridiplantae</taxon>
        <taxon>Chlorophyta</taxon>
        <taxon>Mamiellophyceae</taxon>
        <taxon>Mamiellales</taxon>
        <taxon>Bathycoccaceae</taxon>
        <taxon>Bathycoccus</taxon>
    </lineage>
</organism>
<dbReference type="SFLD" id="SFLDS00032">
    <property type="entry name" value="Radical_SAM_3-amino-3-carboxyp"/>
    <property type="match status" value="1"/>
</dbReference>
<comment type="cofactor">
    <cofactor evidence="1">
        <name>[4Fe-4S] cluster</name>
        <dbReference type="ChEBI" id="CHEBI:49883"/>
    </cofactor>
</comment>
<dbReference type="AlphaFoldDB" id="K8EIV1"/>
<feature type="compositionally biased region" description="Basic and acidic residues" evidence="7">
    <location>
        <begin position="149"/>
        <end position="159"/>
    </location>
</feature>
<dbReference type="FunFam" id="3.40.50.11860:FF:000001">
    <property type="entry name" value="2-(3-amino-3-carboxypropyl)histidine synthase subunit 2"/>
    <property type="match status" value="1"/>
</dbReference>
<evidence type="ECO:0000256" key="3">
    <source>
        <dbReference type="ARBA" id="ARBA00006179"/>
    </source>
</evidence>
<proteinExistence type="inferred from homology"/>
<reference evidence="8 9" key="1">
    <citation type="submission" date="2011-10" db="EMBL/GenBank/DDBJ databases">
        <authorList>
            <person name="Genoscope - CEA"/>
        </authorList>
    </citation>
    <scope>NUCLEOTIDE SEQUENCE [LARGE SCALE GENOMIC DNA]</scope>
    <source>
        <strain evidence="8 9">RCC 1105</strain>
    </source>
</reference>
<dbReference type="KEGG" id="bpg:Bathy08g04120"/>
<dbReference type="GeneID" id="19014391"/>
<dbReference type="GO" id="GO:0046872">
    <property type="term" value="F:metal ion binding"/>
    <property type="evidence" value="ECO:0007669"/>
    <property type="project" value="UniProtKB-KW"/>
</dbReference>
<feature type="compositionally biased region" description="Low complexity" evidence="7">
    <location>
        <begin position="267"/>
        <end position="278"/>
    </location>
</feature>
<name>K8EIV1_9CHLO</name>
<dbReference type="InterPro" id="IPR016435">
    <property type="entry name" value="DPH1/DPH2"/>
</dbReference>
<dbReference type="Pfam" id="PF01866">
    <property type="entry name" value="Diphthamide_syn"/>
    <property type="match status" value="1"/>
</dbReference>
<evidence type="ECO:0000256" key="5">
    <source>
        <dbReference type="ARBA" id="ARBA00023004"/>
    </source>
</evidence>
<keyword evidence="5" id="KW-0408">Iron</keyword>
<dbReference type="PANTHER" id="PTHR10762">
    <property type="entry name" value="DIPHTHAMIDE BIOSYNTHESIS PROTEIN"/>
    <property type="match status" value="1"/>
</dbReference>
<sequence>MDSSLPTWMQGKRQRQSSACSHAFRLLHFSGFSGSSSPLYIGICVGALSPTIAELRALIKRSGRKSYTVVAGKPNPQKLANFPEIETFVLVSCEHAALVDGRDYLQPVITPWEAQVAFTHGAHWDGEVRLDFDHLLEPRRAGAAAGPLSREERPAEETPKFSFLGGGVRAGPPGRRSPGHEDGDEDDASSSEGEEEGDAEEGVLGDGYVRRRSRAAAALAVRANAAVAARAGGSGVADVRSGAEYLLSRRTYTGLEPGPRRDEDGAAADAPLEAAKGLSGRARSYKSENAKT</sequence>
<dbReference type="GO" id="GO:0017183">
    <property type="term" value="P:protein histidyl modification to diphthamide"/>
    <property type="evidence" value="ECO:0007669"/>
    <property type="project" value="InterPro"/>
</dbReference>
<evidence type="ECO:0000256" key="1">
    <source>
        <dbReference type="ARBA" id="ARBA00001966"/>
    </source>
</evidence>
<evidence type="ECO:0000256" key="7">
    <source>
        <dbReference type="SAM" id="MobiDB-lite"/>
    </source>
</evidence>
<evidence type="ECO:0000256" key="4">
    <source>
        <dbReference type="ARBA" id="ARBA00022723"/>
    </source>
</evidence>
<feature type="region of interest" description="Disordered" evidence="7">
    <location>
        <begin position="143"/>
        <end position="206"/>
    </location>
</feature>
<gene>
    <name evidence="8" type="ORF">Bathy08g04120</name>
</gene>
<dbReference type="EMBL" id="FO082271">
    <property type="protein sequence ID" value="CCO17936.1"/>
    <property type="molecule type" value="Genomic_DNA"/>
</dbReference>
<feature type="compositionally biased region" description="Acidic residues" evidence="7">
    <location>
        <begin position="182"/>
        <end position="203"/>
    </location>
</feature>
<dbReference type="RefSeq" id="XP_007511815.1">
    <property type="nucleotide sequence ID" value="XM_007511753.1"/>
</dbReference>
<keyword evidence="4" id="KW-0479">Metal-binding</keyword>
<dbReference type="STRING" id="41875.K8EIV1"/>
<dbReference type="OrthoDB" id="449241at2759"/>
<evidence type="ECO:0000256" key="6">
    <source>
        <dbReference type="ARBA" id="ARBA00023014"/>
    </source>
</evidence>
<evidence type="ECO:0000313" key="9">
    <source>
        <dbReference type="Proteomes" id="UP000198341"/>
    </source>
</evidence>
<comment type="similarity">
    <text evidence="3">Belongs to the DPH1/DPH2 family. DPH2 subfamily.</text>
</comment>
<dbReference type="PANTHER" id="PTHR10762:SF2">
    <property type="entry name" value="2-(3-AMINO-3-CARBOXYPROPYL)HISTIDINE SYNTHASE SUBUNIT 2"/>
    <property type="match status" value="1"/>
</dbReference>
<dbReference type="Gene3D" id="3.40.50.11860">
    <property type="entry name" value="Diphthamide synthesis DPH1/DPH2 domain 3"/>
    <property type="match status" value="1"/>
</dbReference>
<dbReference type="GO" id="GO:0090560">
    <property type="term" value="F:2-(3-amino-3-carboxypropyl)histidine synthase activity"/>
    <property type="evidence" value="ECO:0007669"/>
    <property type="project" value="InterPro"/>
</dbReference>
<protein>
    <submittedName>
        <fullName evidence="8">Diphthamide biosynthesis protein 2</fullName>
    </submittedName>
</protein>
<dbReference type="GO" id="GO:0051536">
    <property type="term" value="F:iron-sulfur cluster binding"/>
    <property type="evidence" value="ECO:0007669"/>
    <property type="project" value="UniProtKB-KW"/>
</dbReference>
<comment type="pathway">
    <text evidence="2">Protein modification; peptidyl-diphthamide biosynthesis.</text>
</comment>
<dbReference type="eggNOG" id="KOG2648">
    <property type="taxonomic scope" value="Eukaryota"/>
</dbReference>
<keyword evidence="9" id="KW-1185">Reference proteome</keyword>
<dbReference type="InterPro" id="IPR042265">
    <property type="entry name" value="DPH1/DPH2_3"/>
</dbReference>